<dbReference type="AlphaFoldDB" id="A0AAV2E7Y5"/>
<evidence type="ECO:0000313" key="2">
    <source>
        <dbReference type="Proteomes" id="UP001497516"/>
    </source>
</evidence>
<keyword evidence="2" id="KW-1185">Reference proteome</keyword>
<accession>A0AAV2E7Y5</accession>
<name>A0AAV2E7Y5_9ROSI</name>
<dbReference type="Proteomes" id="UP001497516">
    <property type="component" value="Chromosome 4"/>
</dbReference>
<reference evidence="1 2" key="1">
    <citation type="submission" date="2024-04" db="EMBL/GenBank/DDBJ databases">
        <authorList>
            <person name="Fracassetti M."/>
        </authorList>
    </citation>
    <scope>NUCLEOTIDE SEQUENCE [LARGE SCALE GENOMIC DNA]</scope>
</reference>
<sequence>MVAGWRQRMARRLADWRVARRLEALPAMACWRLCSGQRWPTMSLRISPVTRGRGGGRKTRGMSLAAIDD</sequence>
<dbReference type="EMBL" id="OZ034817">
    <property type="protein sequence ID" value="CAL1381979.1"/>
    <property type="molecule type" value="Genomic_DNA"/>
</dbReference>
<evidence type="ECO:0000313" key="1">
    <source>
        <dbReference type="EMBL" id="CAL1381979.1"/>
    </source>
</evidence>
<organism evidence="1 2">
    <name type="scientific">Linum trigynum</name>
    <dbReference type="NCBI Taxonomy" id="586398"/>
    <lineage>
        <taxon>Eukaryota</taxon>
        <taxon>Viridiplantae</taxon>
        <taxon>Streptophyta</taxon>
        <taxon>Embryophyta</taxon>
        <taxon>Tracheophyta</taxon>
        <taxon>Spermatophyta</taxon>
        <taxon>Magnoliopsida</taxon>
        <taxon>eudicotyledons</taxon>
        <taxon>Gunneridae</taxon>
        <taxon>Pentapetalae</taxon>
        <taxon>rosids</taxon>
        <taxon>fabids</taxon>
        <taxon>Malpighiales</taxon>
        <taxon>Linaceae</taxon>
        <taxon>Linum</taxon>
    </lineage>
</organism>
<proteinExistence type="predicted"/>
<protein>
    <submittedName>
        <fullName evidence="1">Uncharacterized protein</fullName>
    </submittedName>
</protein>
<gene>
    <name evidence="1" type="ORF">LTRI10_LOCUS23328</name>
</gene>